<name>A0A1W6ZWZ7_9HYPH</name>
<accession>A0A1W6ZWZ7</accession>
<dbReference type="SUPFAM" id="SSF47413">
    <property type="entry name" value="lambda repressor-like DNA-binding domains"/>
    <property type="match status" value="1"/>
</dbReference>
<proteinExistence type="predicted"/>
<feature type="region of interest" description="Disordered" evidence="1">
    <location>
        <begin position="98"/>
        <end position="117"/>
    </location>
</feature>
<dbReference type="Gene3D" id="1.10.260.40">
    <property type="entry name" value="lambda repressor-like DNA-binding domains"/>
    <property type="match status" value="1"/>
</dbReference>
<dbReference type="InterPro" id="IPR001387">
    <property type="entry name" value="Cro/C1-type_HTH"/>
</dbReference>
<sequence>MGKTTDDENREIFLGGWLKLFGLKTVRAAEIAGCSQSYISNISGGRRSDVNALYLLRLSDRLGVTVNDFFVPPPSESDPTSFIDISAKARESVIKRWQQIREHESEKPAKKRAGARR</sequence>
<dbReference type="CDD" id="cd00093">
    <property type="entry name" value="HTH_XRE"/>
    <property type="match status" value="1"/>
</dbReference>
<dbReference type="Proteomes" id="UP000194137">
    <property type="component" value="Chromosome"/>
</dbReference>
<keyword evidence="4" id="KW-1185">Reference proteome</keyword>
<gene>
    <name evidence="3" type="ORF">CAK95_24540</name>
</gene>
<dbReference type="GO" id="GO:0003677">
    <property type="term" value="F:DNA binding"/>
    <property type="evidence" value="ECO:0007669"/>
    <property type="project" value="InterPro"/>
</dbReference>
<evidence type="ECO:0000256" key="1">
    <source>
        <dbReference type="SAM" id="MobiDB-lite"/>
    </source>
</evidence>
<evidence type="ECO:0000259" key="2">
    <source>
        <dbReference type="PROSITE" id="PS50943"/>
    </source>
</evidence>
<dbReference type="KEGG" id="psin:CAK95_24540"/>
<feature type="compositionally biased region" description="Basic and acidic residues" evidence="1">
    <location>
        <begin position="98"/>
        <end position="108"/>
    </location>
</feature>
<evidence type="ECO:0000313" key="4">
    <source>
        <dbReference type="Proteomes" id="UP000194137"/>
    </source>
</evidence>
<dbReference type="InterPro" id="IPR010982">
    <property type="entry name" value="Lambda_DNA-bd_dom_sf"/>
</dbReference>
<dbReference type="AlphaFoldDB" id="A0A1W6ZWZ7"/>
<evidence type="ECO:0000313" key="3">
    <source>
        <dbReference type="EMBL" id="ARQ01912.1"/>
    </source>
</evidence>
<feature type="domain" description="HTH cro/C1-type" evidence="2">
    <location>
        <begin position="29"/>
        <end position="69"/>
    </location>
</feature>
<reference evidence="3 4" key="1">
    <citation type="submission" date="2017-05" db="EMBL/GenBank/DDBJ databases">
        <title>Full genome sequence of Pseudorhodoplanes sinuspersici.</title>
        <authorList>
            <person name="Dastgheib S.M.M."/>
            <person name="Shavandi M."/>
            <person name="Tirandaz H."/>
        </authorList>
    </citation>
    <scope>NUCLEOTIDE SEQUENCE [LARGE SCALE GENOMIC DNA]</scope>
    <source>
        <strain evidence="3 4">RIPI110</strain>
    </source>
</reference>
<dbReference type="PROSITE" id="PS50943">
    <property type="entry name" value="HTH_CROC1"/>
    <property type="match status" value="1"/>
</dbReference>
<dbReference type="EMBL" id="CP021112">
    <property type="protein sequence ID" value="ARQ01912.1"/>
    <property type="molecule type" value="Genomic_DNA"/>
</dbReference>
<organism evidence="3 4">
    <name type="scientific">Pseudorhodoplanes sinuspersici</name>
    <dbReference type="NCBI Taxonomy" id="1235591"/>
    <lineage>
        <taxon>Bacteria</taxon>
        <taxon>Pseudomonadati</taxon>
        <taxon>Pseudomonadota</taxon>
        <taxon>Alphaproteobacteria</taxon>
        <taxon>Hyphomicrobiales</taxon>
        <taxon>Pseudorhodoplanes</taxon>
    </lineage>
</organism>
<protein>
    <recommendedName>
        <fullName evidence="2">HTH cro/C1-type domain-containing protein</fullName>
    </recommendedName>
</protein>